<feature type="transmembrane region" description="Helical" evidence="1">
    <location>
        <begin position="91"/>
        <end position="108"/>
    </location>
</feature>
<dbReference type="Proteomes" id="UP000286434">
    <property type="component" value="Unassembled WGS sequence"/>
</dbReference>
<dbReference type="AlphaFoldDB" id="A0AAX2A2W3"/>
<protein>
    <recommendedName>
        <fullName evidence="2">LiaI-LiaF-like transmembrane region domain-containing protein</fullName>
    </recommendedName>
</protein>
<organism evidence="3 4">
    <name type="scientific">Anoxybacillus flavithermus</name>
    <dbReference type="NCBI Taxonomy" id="33934"/>
    <lineage>
        <taxon>Bacteria</taxon>
        <taxon>Bacillati</taxon>
        <taxon>Bacillota</taxon>
        <taxon>Bacilli</taxon>
        <taxon>Bacillales</taxon>
        <taxon>Anoxybacillaceae</taxon>
        <taxon>Anoxybacillus</taxon>
    </lineage>
</organism>
<comment type="caution">
    <text evidence="3">The sequence shown here is derived from an EMBL/GenBank/DDBJ whole genome shotgun (WGS) entry which is preliminary data.</text>
</comment>
<dbReference type="InterPro" id="IPR043726">
    <property type="entry name" value="LiaI-LiaF-like_TM1"/>
</dbReference>
<accession>A0AAX2A2W3</accession>
<name>A0AAX2A2W3_9BACL</name>
<reference evidence="3 4" key="1">
    <citation type="submission" date="2019-01" db="EMBL/GenBank/DDBJ databases">
        <title>Anoxybacillus flavithermus in powdered infant formula.</title>
        <authorList>
            <person name="Rhee M.S."/>
            <person name="Choi I.-G."/>
            <person name="Cho T.J."/>
            <person name="Park B."/>
        </authorList>
    </citation>
    <scope>NUCLEOTIDE SEQUENCE [LARGE SCALE GENOMIC DNA]</scope>
    <source>
        <strain evidence="3 4">FHS-PPAM212</strain>
    </source>
</reference>
<dbReference type="EMBL" id="SBBW01000003">
    <property type="protein sequence ID" value="RWU16184.1"/>
    <property type="molecule type" value="Genomic_DNA"/>
</dbReference>
<proteinExistence type="predicted"/>
<feature type="domain" description="LiaI-LiaF-like transmembrane region" evidence="2">
    <location>
        <begin position="15"/>
        <end position="54"/>
    </location>
</feature>
<keyword evidence="1" id="KW-0812">Transmembrane</keyword>
<evidence type="ECO:0000313" key="4">
    <source>
        <dbReference type="Proteomes" id="UP000286434"/>
    </source>
</evidence>
<feature type="transmembrane region" description="Helical" evidence="1">
    <location>
        <begin position="66"/>
        <end position="85"/>
    </location>
</feature>
<feature type="transmembrane region" description="Helical" evidence="1">
    <location>
        <begin position="113"/>
        <end position="133"/>
    </location>
</feature>
<gene>
    <name evidence="3" type="ORF">EA138_01670</name>
</gene>
<evidence type="ECO:0000313" key="3">
    <source>
        <dbReference type="EMBL" id="RWU16184.1"/>
    </source>
</evidence>
<evidence type="ECO:0000256" key="1">
    <source>
        <dbReference type="SAM" id="Phobius"/>
    </source>
</evidence>
<feature type="transmembrane region" description="Helical" evidence="1">
    <location>
        <begin position="42"/>
        <end position="59"/>
    </location>
</feature>
<sequence>MSHGIGGFSMKKRGIFSGIILIGFGMYFLLERFSLFPSFHTWPTLLFITGIAFLGQAYIGKDYSAILSGVVFTGIGVHFHLASRLSSWPDHISMVTFIIALGLLLQYIKTKQALLPTVLLFVLSIIFLFSHRLQQVFTSVTFDSLIHIWPLSFILIGLYLLFIKKG</sequence>
<keyword evidence="1" id="KW-0472">Membrane</keyword>
<dbReference type="Pfam" id="PF18917">
    <property type="entry name" value="LiaI-LiaF-like_TM1"/>
    <property type="match status" value="1"/>
</dbReference>
<feature type="transmembrane region" description="Helical" evidence="1">
    <location>
        <begin position="12"/>
        <end position="30"/>
    </location>
</feature>
<feature type="transmembrane region" description="Helical" evidence="1">
    <location>
        <begin position="145"/>
        <end position="163"/>
    </location>
</feature>
<keyword evidence="1" id="KW-1133">Transmembrane helix</keyword>
<evidence type="ECO:0000259" key="2">
    <source>
        <dbReference type="Pfam" id="PF18917"/>
    </source>
</evidence>